<dbReference type="EMBL" id="FPHM01000096">
    <property type="protein sequence ID" value="SFV65843.1"/>
    <property type="molecule type" value="Genomic_DNA"/>
</dbReference>
<evidence type="ECO:0000313" key="2">
    <source>
        <dbReference type="EMBL" id="SFV65843.1"/>
    </source>
</evidence>
<dbReference type="Pfam" id="PF07603">
    <property type="entry name" value="Lcl_C"/>
    <property type="match status" value="1"/>
</dbReference>
<proteinExistence type="predicted"/>
<dbReference type="PANTHER" id="PTHR35812">
    <property type="entry name" value="LIPOPROTEIN"/>
    <property type="match status" value="1"/>
</dbReference>
<organism evidence="2">
    <name type="scientific">hydrothermal vent metagenome</name>
    <dbReference type="NCBI Taxonomy" id="652676"/>
    <lineage>
        <taxon>unclassified sequences</taxon>
        <taxon>metagenomes</taxon>
        <taxon>ecological metagenomes</taxon>
    </lineage>
</organism>
<sequence>MKKTALILLALATIAQAEFSRNPDTGVVTDDKTKLEWQDDYLSTADNDNSEDVYKKSWSSALTYCKGLKLDGGGWRLPNINELKSIIVDKVAPTIDGEFEKTVSNNYWSSTSYASGTYNAWFVNFNNGYTSYYNKGNSKYVRCVRAGQ</sequence>
<evidence type="ECO:0000259" key="1">
    <source>
        <dbReference type="Pfam" id="PF07603"/>
    </source>
</evidence>
<feature type="domain" description="Lcl C-terminal" evidence="1">
    <location>
        <begin position="26"/>
        <end position="145"/>
    </location>
</feature>
<name>A0A1W1CJH9_9ZZZZ</name>
<dbReference type="AlphaFoldDB" id="A0A1W1CJH9"/>
<reference evidence="2" key="1">
    <citation type="submission" date="2016-10" db="EMBL/GenBank/DDBJ databases">
        <authorList>
            <person name="de Groot N.N."/>
        </authorList>
    </citation>
    <scope>NUCLEOTIDE SEQUENCE</scope>
</reference>
<protein>
    <submittedName>
        <fullName evidence="2">FimH-like protein</fullName>
    </submittedName>
</protein>
<gene>
    <name evidence="2" type="ORF">MNB_SV-13-30</name>
</gene>
<accession>A0A1W1CJH9</accession>
<dbReference type="InterPro" id="IPR011460">
    <property type="entry name" value="Lcl_C"/>
</dbReference>
<dbReference type="PANTHER" id="PTHR35812:SF1">
    <property type="entry name" value="LIPOPROTEIN"/>
    <property type="match status" value="1"/>
</dbReference>